<proteinExistence type="predicted"/>
<keyword evidence="2" id="KW-1185">Reference proteome</keyword>
<dbReference type="EMBL" id="BSNK01000002">
    <property type="protein sequence ID" value="GLQ24546.1"/>
    <property type="molecule type" value="Genomic_DNA"/>
</dbReference>
<dbReference type="RefSeq" id="WP_284391090.1">
    <property type="nucleotide sequence ID" value="NZ_BSNK01000002.1"/>
</dbReference>
<reference evidence="1" key="2">
    <citation type="submission" date="2023-01" db="EMBL/GenBank/DDBJ databases">
        <title>Draft genome sequence of Algimonas ampicilliniresistens strain NBRC 108219.</title>
        <authorList>
            <person name="Sun Q."/>
            <person name="Mori K."/>
        </authorList>
    </citation>
    <scope>NUCLEOTIDE SEQUENCE</scope>
    <source>
        <strain evidence="1">NBRC 108219</strain>
    </source>
</reference>
<gene>
    <name evidence="1" type="ORF">GCM10007853_24200</name>
</gene>
<dbReference type="Proteomes" id="UP001161391">
    <property type="component" value="Unassembled WGS sequence"/>
</dbReference>
<protein>
    <submittedName>
        <fullName evidence="1">Uncharacterized protein</fullName>
    </submittedName>
</protein>
<name>A0ABQ5VD87_9PROT</name>
<evidence type="ECO:0000313" key="1">
    <source>
        <dbReference type="EMBL" id="GLQ24546.1"/>
    </source>
</evidence>
<comment type="caution">
    <text evidence="1">The sequence shown here is derived from an EMBL/GenBank/DDBJ whole genome shotgun (WGS) entry which is preliminary data.</text>
</comment>
<sequence>MATAAHARPVSYQGGWTLIAESDRQSSSALVHYTPDPAYSIGLRTEWDRVDDLLFTGVQGTWLAKRWFGDNYQANLYFWGAGGVVDGVDGNPSDARAGAIIGVMADWETRRWYLGYRARANDYGSLDRSAMQGARIGWAAYEGDTGDLHTWLMLDVDHRPDAENPTDVTPLLRFFKGSALFEAGYSLRDNQPLINFQYRF</sequence>
<reference evidence="1" key="1">
    <citation type="journal article" date="2014" name="Int. J. Syst. Evol. Microbiol.">
        <title>Complete genome of a new Firmicutes species belonging to the dominant human colonic microbiota ('Ruminococcus bicirculans') reveals two chromosomes and a selective capacity to utilize plant glucans.</title>
        <authorList>
            <consortium name="NISC Comparative Sequencing Program"/>
            <person name="Wegmann U."/>
            <person name="Louis P."/>
            <person name="Goesmann A."/>
            <person name="Henrissat B."/>
            <person name="Duncan S.H."/>
            <person name="Flint H.J."/>
        </authorList>
    </citation>
    <scope>NUCLEOTIDE SEQUENCE</scope>
    <source>
        <strain evidence="1">NBRC 108219</strain>
    </source>
</reference>
<accession>A0ABQ5VD87</accession>
<organism evidence="1 2">
    <name type="scientific">Algimonas ampicilliniresistens</name>
    <dbReference type="NCBI Taxonomy" id="1298735"/>
    <lineage>
        <taxon>Bacteria</taxon>
        <taxon>Pseudomonadati</taxon>
        <taxon>Pseudomonadota</taxon>
        <taxon>Alphaproteobacteria</taxon>
        <taxon>Maricaulales</taxon>
        <taxon>Robiginitomaculaceae</taxon>
        <taxon>Algimonas</taxon>
    </lineage>
</organism>
<evidence type="ECO:0000313" key="2">
    <source>
        <dbReference type="Proteomes" id="UP001161391"/>
    </source>
</evidence>